<dbReference type="KEGG" id="dhe:111598854"/>
<dbReference type="Proteomes" id="UP000504633">
    <property type="component" value="Unplaced"/>
</dbReference>
<keyword evidence="2 3" id="KW-0175">Coiled coil</keyword>
<feature type="coiled-coil region" evidence="3">
    <location>
        <begin position="186"/>
        <end position="227"/>
    </location>
</feature>
<dbReference type="Pfam" id="PF00261">
    <property type="entry name" value="Tropomyosin"/>
    <property type="match status" value="1"/>
</dbReference>
<dbReference type="Gene3D" id="1.20.5.340">
    <property type="match status" value="1"/>
</dbReference>
<dbReference type="OrthoDB" id="7855381at2759"/>
<dbReference type="OMA" id="NLHCVER"/>
<evidence type="ECO:0000313" key="4">
    <source>
        <dbReference type="Proteomes" id="UP000504633"/>
    </source>
</evidence>
<organism evidence="4 5">
    <name type="scientific">Drosophila hydei</name>
    <name type="common">Fruit fly</name>
    <dbReference type="NCBI Taxonomy" id="7224"/>
    <lineage>
        <taxon>Eukaryota</taxon>
        <taxon>Metazoa</taxon>
        <taxon>Ecdysozoa</taxon>
        <taxon>Arthropoda</taxon>
        <taxon>Hexapoda</taxon>
        <taxon>Insecta</taxon>
        <taxon>Pterygota</taxon>
        <taxon>Neoptera</taxon>
        <taxon>Endopterygota</taxon>
        <taxon>Diptera</taxon>
        <taxon>Brachycera</taxon>
        <taxon>Muscomorpha</taxon>
        <taxon>Ephydroidea</taxon>
        <taxon>Drosophilidae</taxon>
        <taxon>Drosophila</taxon>
    </lineage>
</organism>
<dbReference type="Gene3D" id="1.20.5.170">
    <property type="match status" value="1"/>
</dbReference>
<name>A0A6J2SQH5_DROHY</name>
<dbReference type="GeneID" id="111598854"/>
<accession>A0A6J2SQH5</accession>
<evidence type="ECO:0000256" key="3">
    <source>
        <dbReference type="SAM" id="Coils"/>
    </source>
</evidence>
<dbReference type="PANTHER" id="PTHR19269">
    <property type="entry name" value="TROPOMYOSIN"/>
    <property type="match status" value="1"/>
</dbReference>
<reference evidence="5" key="1">
    <citation type="submission" date="2025-08" db="UniProtKB">
        <authorList>
            <consortium name="RefSeq"/>
        </authorList>
    </citation>
    <scope>IDENTIFICATION</scope>
    <source>
        <strain evidence="5">15085-1641.00</strain>
        <tissue evidence="5">Whole body</tissue>
    </source>
</reference>
<dbReference type="PRINTS" id="PR00194">
    <property type="entry name" value="TROPOMYOSIN"/>
</dbReference>
<proteinExistence type="inferred from homology"/>
<dbReference type="RefSeq" id="XP_030079336.1">
    <property type="nucleotide sequence ID" value="XM_030223476.1"/>
</dbReference>
<feature type="coiled-coil region" evidence="3">
    <location>
        <begin position="11"/>
        <end position="157"/>
    </location>
</feature>
<protein>
    <submittedName>
        <fullName evidence="5">Tropomyosin-like</fullName>
    </submittedName>
</protein>
<dbReference type="SUPFAM" id="SSF57997">
    <property type="entry name" value="Tropomyosin"/>
    <property type="match status" value="1"/>
</dbReference>
<keyword evidence="4" id="KW-1185">Reference proteome</keyword>
<evidence type="ECO:0000256" key="2">
    <source>
        <dbReference type="ARBA" id="ARBA00023054"/>
    </source>
</evidence>
<dbReference type="AlphaFoldDB" id="A0A6J2SQH5"/>
<evidence type="ECO:0000256" key="1">
    <source>
        <dbReference type="ARBA" id="ARBA00009036"/>
    </source>
</evidence>
<gene>
    <name evidence="5" type="primary">LOC111598854</name>
</gene>
<evidence type="ECO:0000313" key="5">
    <source>
        <dbReference type="RefSeq" id="XP_030079336.1"/>
    </source>
</evidence>
<comment type="similarity">
    <text evidence="1">Belongs to the tropomyosin family.</text>
</comment>
<dbReference type="InterPro" id="IPR000533">
    <property type="entry name" value="Tropomyosin"/>
</dbReference>
<sequence length="253" mass="29989">MSILSRQGLILDTLKHKIQLAKHDLDRYKEDYSHCQQRLQRELQRRGQLEESYMELQQRNVQLEDELKLALNRVARHQATVSETRGALNESDRLRKALEQRDQLQSEKIELLVWELAKLERQAKEADRTAQYSGQRAEQLCRRLTSSEQQLEESRASQALLQSELDAAAQNLHCVERAFEHSTQQVQDFDRQVTKLKQQLQESERRAHQAELTAEQLQLTSDQLERRLEERFEYRLRQRLHKLDLQLVAKENA</sequence>